<evidence type="ECO:0000259" key="2">
    <source>
        <dbReference type="Pfam" id="PF00304"/>
    </source>
</evidence>
<dbReference type="Proteomes" id="UP001497457">
    <property type="component" value="Chromosome 24b"/>
</dbReference>
<reference evidence="4" key="1">
    <citation type="submission" date="2024-06" db="EMBL/GenBank/DDBJ databases">
        <authorList>
            <person name="Ryan C."/>
        </authorList>
    </citation>
    <scope>NUCLEOTIDE SEQUENCE [LARGE SCALE GENOMIC DNA]</scope>
</reference>
<name>A0ABC9AZ97_9POAL</name>
<accession>A0ABC9AZ97</accession>
<feature type="chain" id="PRO_5044860173" description="Knottins-like domain-containing protein" evidence="1">
    <location>
        <begin position="27"/>
        <end position="81"/>
    </location>
</feature>
<feature type="domain" description="Knottins-like" evidence="2">
    <location>
        <begin position="31"/>
        <end position="79"/>
    </location>
</feature>
<dbReference type="EMBL" id="OZ075134">
    <property type="protein sequence ID" value="CAL4990524.1"/>
    <property type="molecule type" value="Genomic_DNA"/>
</dbReference>
<dbReference type="InterPro" id="IPR003614">
    <property type="entry name" value="Knottins"/>
</dbReference>
<dbReference type="Pfam" id="PF00304">
    <property type="entry name" value="Gamma-thionin"/>
    <property type="match status" value="1"/>
</dbReference>
<gene>
    <name evidence="3" type="ORF">URODEC1_LOCUS60294</name>
</gene>
<organism evidence="3 4">
    <name type="scientific">Urochloa decumbens</name>
    <dbReference type="NCBI Taxonomy" id="240449"/>
    <lineage>
        <taxon>Eukaryota</taxon>
        <taxon>Viridiplantae</taxon>
        <taxon>Streptophyta</taxon>
        <taxon>Embryophyta</taxon>
        <taxon>Tracheophyta</taxon>
        <taxon>Spermatophyta</taxon>
        <taxon>Magnoliopsida</taxon>
        <taxon>Liliopsida</taxon>
        <taxon>Poales</taxon>
        <taxon>Poaceae</taxon>
        <taxon>PACMAD clade</taxon>
        <taxon>Panicoideae</taxon>
        <taxon>Panicodae</taxon>
        <taxon>Paniceae</taxon>
        <taxon>Melinidinae</taxon>
        <taxon>Urochloa</taxon>
    </lineage>
</organism>
<evidence type="ECO:0000313" key="3">
    <source>
        <dbReference type="EMBL" id="CAL4990524.1"/>
    </source>
</evidence>
<protein>
    <recommendedName>
        <fullName evidence="2">Knottins-like domain-containing protein</fullName>
    </recommendedName>
</protein>
<dbReference type="SUPFAM" id="SSF57095">
    <property type="entry name" value="Scorpion toxin-like"/>
    <property type="match status" value="1"/>
</dbReference>
<feature type="signal peptide" evidence="1">
    <location>
        <begin position="1"/>
        <end position="26"/>
    </location>
</feature>
<keyword evidence="1" id="KW-0732">Signal</keyword>
<dbReference type="InterPro" id="IPR036574">
    <property type="entry name" value="Scorpion_toxin-like_sf"/>
</dbReference>
<proteinExistence type="predicted"/>
<sequence>MAPSPRKNVSAAITVLLLLVIVTAETAPIPVCQRLSGKQQGWCLHSDICDRGCRNEINKNNIGGKCTDFPPRCYCYYKCAP</sequence>
<keyword evidence="4" id="KW-1185">Reference proteome</keyword>
<evidence type="ECO:0000313" key="4">
    <source>
        <dbReference type="Proteomes" id="UP001497457"/>
    </source>
</evidence>
<dbReference type="Gene3D" id="3.30.30.10">
    <property type="entry name" value="Knottin, scorpion toxin-like"/>
    <property type="match status" value="1"/>
</dbReference>
<dbReference type="AlphaFoldDB" id="A0ABC9AZ97"/>
<evidence type="ECO:0000256" key="1">
    <source>
        <dbReference type="SAM" id="SignalP"/>
    </source>
</evidence>
<reference evidence="3 4" key="2">
    <citation type="submission" date="2024-10" db="EMBL/GenBank/DDBJ databases">
        <authorList>
            <person name="Ryan C."/>
        </authorList>
    </citation>
    <scope>NUCLEOTIDE SEQUENCE [LARGE SCALE GENOMIC DNA]</scope>
</reference>